<keyword evidence="1" id="KW-0812">Transmembrane</keyword>
<comment type="caution">
    <text evidence="2">The sequence shown here is derived from an EMBL/GenBank/DDBJ whole genome shotgun (WGS) entry which is preliminary data.</text>
</comment>
<accession>A0AAW6QYD3</accession>
<dbReference type="EMBL" id="SUNE01000009">
    <property type="protein sequence ID" value="MDG5900998.1"/>
    <property type="molecule type" value="Genomic_DNA"/>
</dbReference>
<organism evidence="2">
    <name type="scientific">Shewanella xiamenensis</name>
    <dbReference type="NCBI Taxonomy" id="332186"/>
    <lineage>
        <taxon>Bacteria</taxon>
        <taxon>Pseudomonadati</taxon>
        <taxon>Pseudomonadota</taxon>
        <taxon>Gammaproteobacteria</taxon>
        <taxon>Alteromonadales</taxon>
        <taxon>Shewanellaceae</taxon>
        <taxon>Shewanella</taxon>
    </lineage>
</organism>
<dbReference type="Proteomes" id="UP001152518">
    <property type="component" value="Unassembled WGS sequence"/>
</dbReference>
<evidence type="ECO:0000313" key="2">
    <source>
        <dbReference type="EMBL" id="MDG5900998.1"/>
    </source>
</evidence>
<reference evidence="2" key="1">
    <citation type="journal article" date="2019" name="Int J Environ Res Public Health">
        <title>Characterization of Chromosome-Mediated BlaOXA-894 in Shewanella xiamenensis Isolated from Pig Wastewater.</title>
        <authorList>
            <person name="Zou H."/>
            <person name="Zhou Z."/>
            <person name="Xia H."/>
            <person name="Zhao Q."/>
            <person name="Li X."/>
        </authorList>
    </citation>
    <scope>NUCLEOTIDE SEQUENCE</scope>
    <source>
        <strain evidence="2">2015oxa</strain>
    </source>
</reference>
<dbReference type="AlphaFoldDB" id="A0AAW6QYD3"/>
<keyword evidence="1" id="KW-0472">Membrane</keyword>
<dbReference type="RefSeq" id="WP_203433029.1">
    <property type="nucleotide sequence ID" value="NZ_JBCASP010000005.1"/>
</dbReference>
<keyword evidence="1" id="KW-1133">Transmembrane helix</keyword>
<reference evidence="2" key="2">
    <citation type="submission" date="2019-04" db="EMBL/GenBank/DDBJ databases">
        <authorList>
            <person name="Zou H."/>
        </authorList>
    </citation>
    <scope>NUCLEOTIDE SEQUENCE</scope>
    <source>
        <strain evidence="2">2015oxa</strain>
    </source>
</reference>
<name>A0AAW6QYD3_9GAMM</name>
<protein>
    <submittedName>
        <fullName evidence="2">Uncharacterized protein</fullName>
    </submittedName>
</protein>
<feature type="transmembrane region" description="Helical" evidence="1">
    <location>
        <begin position="14"/>
        <end position="32"/>
    </location>
</feature>
<proteinExistence type="predicted"/>
<gene>
    <name evidence="2" type="ORF">E2650_14080</name>
</gene>
<evidence type="ECO:0000256" key="1">
    <source>
        <dbReference type="SAM" id="Phobius"/>
    </source>
</evidence>
<sequence length="220" mass="25998">MEIIYTLIQENPQFYAWAFGVINILWGVFLYFNKQSHERKLKHLEQDIKYGFDRRLKIFDLKATQYSQYVTDLDSLGKKNQVEIPAKMQPIFQTYFTEYLSASESGDSQRVNEVITWFSSEIQSLMNEGLKDVMKLKYESNRLKLIATDEMLVTFEAIENLNQQIFDITNEYMTNFTDIVKNQKEEETALFQSKAASLGEELQKYSRQLLSQMRKEIIEI</sequence>